<dbReference type="EMBL" id="JAQQAF010000006">
    <property type="protein sequence ID" value="KAJ8475707.1"/>
    <property type="molecule type" value="Genomic_DNA"/>
</dbReference>
<protein>
    <submittedName>
        <fullName evidence="1">Uncharacterized protein</fullName>
    </submittedName>
</protein>
<comment type="caution">
    <text evidence="1">The sequence shown here is derived from an EMBL/GenBank/DDBJ whole genome shotgun (WGS) entry which is preliminary data.</text>
</comment>
<gene>
    <name evidence="1" type="ORF">OPV22_019434</name>
</gene>
<keyword evidence="2" id="KW-1185">Reference proteome</keyword>
<proteinExistence type="predicted"/>
<accession>A0AAV8QBY9</accession>
<dbReference type="Proteomes" id="UP001222027">
    <property type="component" value="Unassembled WGS sequence"/>
</dbReference>
<name>A0AAV8QBY9_ENSVE</name>
<dbReference type="AlphaFoldDB" id="A0AAV8QBY9"/>
<evidence type="ECO:0000313" key="2">
    <source>
        <dbReference type="Proteomes" id="UP001222027"/>
    </source>
</evidence>
<reference evidence="1 2" key="1">
    <citation type="submission" date="2022-12" db="EMBL/GenBank/DDBJ databases">
        <title>Chromosome-scale assembly of the Ensete ventricosum genome.</title>
        <authorList>
            <person name="Dussert Y."/>
            <person name="Stocks J."/>
            <person name="Wendawek A."/>
            <person name="Woldeyes F."/>
            <person name="Nichols R.A."/>
            <person name="Borrell J.S."/>
        </authorList>
    </citation>
    <scope>NUCLEOTIDE SEQUENCE [LARGE SCALE GENOMIC DNA]</scope>
    <source>
        <strain evidence="2">cv. Maze</strain>
        <tissue evidence="1">Seeds</tissue>
    </source>
</reference>
<evidence type="ECO:0000313" key="1">
    <source>
        <dbReference type="EMBL" id="KAJ8475707.1"/>
    </source>
</evidence>
<organism evidence="1 2">
    <name type="scientific">Ensete ventricosum</name>
    <name type="common">Abyssinian banana</name>
    <name type="synonym">Musa ensete</name>
    <dbReference type="NCBI Taxonomy" id="4639"/>
    <lineage>
        <taxon>Eukaryota</taxon>
        <taxon>Viridiplantae</taxon>
        <taxon>Streptophyta</taxon>
        <taxon>Embryophyta</taxon>
        <taxon>Tracheophyta</taxon>
        <taxon>Spermatophyta</taxon>
        <taxon>Magnoliopsida</taxon>
        <taxon>Liliopsida</taxon>
        <taxon>Zingiberales</taxon>
        <taxon>Musaceae</taxon>
        <taxon>Ensete</taxon>
    </lineage>
</organism>
<sequence length="94" mass="10259">MARDDNPSRFARGMANVNHLLKDVASSRRNLRLDTMGLVADTADQLINCGRCPLNETDLAARCISTKQKDLVVPGLTKWPASQGPAATFFLWGS</sequence>